<name>A0A813J2T4_POLGL</name>
<feature type="region of interest" description="Disordered" evidence="10">
    <location>
        <begin position="169"/>
        <end position="273"/>
    </location>
</feature>
<evidence type="ECO:0000313" key="14">
    <source>
        <dbReference type="EMBL" id="CAE8662241.1"/>
    </source>
</evidence>
<evidence type="ECO:0000256" key="11">
    <source>
        <dbReference type="SAM" id="SignalP"/>
    </source>
</evidence>
<dbReference type="CDD" id="cd14270">
    <property type="entry name" value="UBA"/>
    <property type="match status" value="1"/>
</dbReference>
<organism evidence="14 15">
    <name type="scientific">Polarella glacialis</name>
    <name type="common">Dinoflagellate</name>
    <dbReference type="NCBI Taxonomy" id="89957"/>
    <lineage>
        <taxon>Eukaryota</taxon>
        <taxon>Sar</taxon>
        <taxon>Alveolata</taxon>
        <taxon>Dinophyceae</taxon>
        <taxon>Suessiales</taxon>
        <taxon>Suessiaceae</taxon>
        <taxon>Polarella</taxon>
    </lineage>
</organism>
<dbReference type="InterPro" id="IPR000330">
    <property type="entry name" value="SNF2_N"/>
</dbReference>
<feature type="compositionally biased region" description="Polar residues" evidence="10">
    <location>
        <begin position="809"/>
        <end position="818"/>
    </location>
</feature>
<protein>
    <submittedName>
        <fullName evidence="14">Uncharacterized protein</fullName>
    </submittedName>
</protein>
<feature type="compositionally biased region" description="Acidic residues" evidence="10">
    <location>
        <begin position="773"/>
        <end position="790"/>
    </location>
</feature>
<keyword evidence="5" id="KW-0347">Helicase</keyword>
<evidence type="ECO:0000256" key="6">
    <source>
        <dbReference type="ARBA" id="ARBA00022833"/>
    </source>
</evidence>
<dbReference type="InterPro" id="IPR027417">
    <property type="entry name" value="P-loop_NTPase"/>
</dbReference>
<dbReference type="PROSITE" id="PS50030">
    <property type="entry name" value="UBA"/>
    <property type="match status" value="2"/>
</dbReference>
<evidence type="ECO:0000259" key="12">
    <source>
        <dbReference type="PROSITE" id="PS50030"/>
    </source>
</evidence>
<feature type="compositionally biased region" description="Acidic residues" evidence="10">
    <location>
        <begin position="227"/>
        <end position="238"/>
    </location>
</feature>
<dbReference type="GO" id="GO:0008270">
    <property type="term" value="F:zinc ion binding"/>
    <property type="evidence" value="ECO:0007669"/>
    <property type="project" value="UniProtKB-KW"/>
</dbReference>
<feature type="signal peptide" evidence="11">
    <location>
        <begin position="1"/>
        <end position="27"/>
    </location>
</feature>
<feature type="domain" description="UBA" evidence="12">
    <location>
        <begin position="101"/>
        <end position="141"/>
    </location>
</feature>
<keyword evidence="1" id="KW-0479">Metal-binding</keyword>
<feature type="compositionally biased region" description="Basic and acidic residues" evidence="10">
    <location>
        <begin position="186"/>
        <end position="197"/>
    </location>
</feature>
<dbReference type="SMART" id="SM00165">
    <property type="entry name" value="UBA"/>
    <property type="match status" value="3"/>
</dbReference>
<feature type="coiled-coil region" evidence="9">
    <location>
        <begin position="1321"/>
        <end position="1348"/>
    </location>
</feature>
<reference evidence="14" key="1">
    <citation type="submission" date="2021-02" db="EMBL/GenBank/DDBJ databases">
        <authorList>
            <person name="Dougan E. K."/>
            <person name="Rhodes N."/>
            <person name="Thang M."/>
            <person name="Chan C."/>
        </authorList>
    </citation>
    <scope>NUCLEOTIDE SEQUENCE</scope>
</reference>
<feature type="region of interest" description="Disordered" evidence="10">
    <location>
        <begin position="1632"/>
        <end position="1661"/>
    </location>
</feature>
<evidence type="ECO:0000256" key="5">
    <source>
        <dbReference type="ARBA" id="ARBA00022806"/>
    </source>
</evidence>
<evidence type="ECO:0000256" key="4">
    <source>
        <dbReference type="ARBA" id="ARBA00022801"/>
    </source>
</evidence>
<dbReference type="Gene3D" id="3.40.50.300">
    <property type="entry name" value="P-loop containing nucleotide triphosphate hydrolases"/>
    <property type="match status" value="2"/>
</dbReference>
<dbReference type="GO" id="GO:0005634">
    <property type="term" value="C:nucleus"/>
    <property type="evidence" value="ECO:0007669"/>
    <property type="project" value="TreeGrafter"/>
</dbReference>
<proteinExistence type="predicted"/>
<evidence type="ECO:0000256" key="1">
    <source>
        <dbReference type="ARBA" id="ARBA00022723"/>
    </source>
</evidence>
<keyword evidence="2" id="KW-0547">Nucleotide-binding</keyword>
<feature type="compositionally biased region" description="Acidic residues" evidence="10">
    <location>
        <begin position="797"/>
        <end position="808"/>
    </location>
</feature>
<dbReference type="SUPFAM" id="SSF57850">
    <property type="entry name" value="RING/U-box"/>
    <property type="match status" value="1"/>
</dbReference>
<dbReference type="InterPro" id="IPR014001">
    <property type="entry name" value="Helicase_ATP-bd"/>
</dbReference>
<dbReference type="InterPro" id="IPR001841">
    <property type="entry name" value="Znf_RING"/>
</dbReference>
<evidence type="ECO:0000259" key="13">
    <source>
        <dbReference type="PROSITE" id="PS50089"/>
    </source>
</evidence>
<dbReference type="Pfam" id="PF13639">
    <property type="entry name" value="zf-RING_2"/>
    <property type="match status" value="1"/>
</dbReference>
<dbReference type="GO" id="GO:0016787">
    <property type="term" value="F:hydrolase activity"/>
    <property type="evidence" value="ECO:0007669"/>
    <property type="project" value="UniProtKB-KW"/>
</dbReference>
<evidence type="ECO:0000313" key="15">
    <source>
        <dbReference type="Proteomes" id="UP000626109"/>
    </source>
</evidence>
<dbReference type="EMBL" id="CAJNNW010018037">
    <property type="protein sequence ID" value="CAE8662241.1"/>
    <property type="molecule type" value="Genomic_DNA"/>
</dbReference>
<dbReference type="PANTHER" id="PTHR45626:SF26">
    <property type="entry name" value="FAMILY HELICASE, PUTATIVE (AFU_ORTHOLOGUE AFUA_2G09120)-RELATED"/>
    <property type="match status" value="1"/>
</dbReference>
<dbReference type="SMART" id="SM00184">
    <property type="entry name" value="RING"/>
    <property type="match status" value="1"/>
</dbReference>
<evidence type="ECO:0000256" key="9">
    <source>
        <dbReference type="SAM" id="Coils"/>
    </source>
</evidence>
<dbReference type="InterPro" id="IPR015940">
    <property type="entry name" value="UBA"/>
</dbReference>
<accession>A0A813J2T4</accession>
<evidence type="ECO:0000256" key="8">
    <source>
        <dbReference type="PROSITE-ProRule" id="PRU00175"/>
    </source>
</evidence>
<feature type="compositionally biased region" description="Low complexity" evidence="10">
    <location>
        <begin position="1640"/>
        <end position="1654"/>
    </location>
</feature>
<dbReference type="Gene3D" id="1.10.8.10">
    <property type="entry name" value="DNA helicase RuvA subunit, C-terminal domain"/>
    <property type="match status" value="2"/>
</dbReference>
<dbReference type="InterPro" id="IPR017907">
    <property type="entry name" value="Znf_RING_CS"/>
</dbReference>
<dbReference type="GO" id="GO:0008094">
    <property type="term" value="F:ATP-dependent activity, acting on DNA"/>
    <property type="evidence" value="ECO:0007669"/>
    <property type="project" value="TreeGrafter"/>
</dbReference>
<evidence type="ECO:0000256" key="10">
    <source>
        <dbReference type="SAM" id="MobiDB-lite"/>
    </source>
</evidence>
<dbReference type="InterPro" id="IPR013083">
    <property type="entry name" value="Znf_RING/FYVE/PHD"/>
</dbReference>
<dbReference type="GO" id="GO:0006281">
    <property type="term" value="P:DNA repair"/>
    <property type="evidence" value="ECO:0007669"/>
    <property type="project" value="TreeGrafter"/>
</dbReference>
<feature type="region of interest" description="Disordered" evidence="10">
    <location>
        <begin position="1099"/>
        <end position="1130"/>
    </location>
</feature>
<feature type="domain" description="UBA" evidence="12">
    <location>
        <begin position="44"/>
        <end position="84"/>
    </location>
</feature>
<keyword evidence="4" id="KW-0378">Hydrolase</keyword>
<dbReference type="CDD" id="cd18793">
    <property type="entry name" value="SF2_C_SNF"/>
    <property type="match status" value="1"/>
</dbReference>
<dbReference type="InterPro" id="IPR050628">
    <property type="entry name" value="SNF2_RAD54_helicase_TF"/>
</dbReference>
<dbReference type="PANTHER" id="PTHR45626">
    <property type="entry name" value="TRANSCRIPTION TERMINATION FACTOR 2-RELATED"/>
    <property type="match status" value="1"/>
</dbReference>
<feature type="compositionally biased region" description="Basic and acidic residues" evidence="10">
    <location>
        <begin position="1114"/>
        <end position="1124"/>
    </location>
</feature>
<dbReference type="PROSITE" id="PS00518">
    <property type="entry name" value="ZF_RING_1"/>
    <property type="match status" value="1"/>
</dbReference>
<feature type="chain" id="PRO_5032331008" evidence="11">
    <location>
        <begin position="28"/>
        <end position="1661"/>
    </location>
</feature>
<evidence type="ECO:0000256" key="2">
    <source>
        <dbReference type="ARBA" id="ARBA00022741"/>
    </source>
</evidence>
<dbReference type="SUPFAM" id="SSF52540">
    <property type="entry name" value="P-loop containing nucleoside triphosphate hydrolases"/>
    <property type="match status" value="2"/>
</dbReference>
<feature type="region of interest" description="Disordered" evidence="10">
    <location>
        <begin position="773"/>
        <end position="847"/>
    </location>
</feature>
<keyword evidence="9" id="KW-0175">Coiled coil</keyword>
<evidence type="ECO:0000256" key="3">
    <source>
        <dbReference type="ARBA" id="ARBA00022771"/>
    </source>
</evidence>
<keyword evidence="6" id="KW-0862">Zinc</keyword>
<keyword evidence="3 8" id="KW-0863">Zinc-finger</keyword>
<dbReference type="CDD" id="cd14291">
    <property type="entry name" value="UBA1_NUB1_like"/>
    <property type="match status" value="1"/>
</dbReference>
<feature type="domain" description="RING-type" evidence="13">
    <location>
        <begin position="1410"/>
        <end position="1449"/>
    </location>
</feature>
<dbReference type="InterPro" id="IPR049730">
    <property type="entry name" value="SNF2/RAD54-like_C"/>
</dbReference>
<dbReference type="SMART" id="SM00487">
    <property type="entry name" value="DEXDc"/>
    <property type="match status" value="1"/>
</dbReference>
<dbReference type="Pfam" id="PF00176">
    <property type="entry name" value="SNF2-rel_dom"/>
    <property type="match status" value="1"/>
</dbReference>
<dbReference type="GO" id="GO:0005524">
    <property type="term" value="F:ATP binding"/>
    <property type="evidence" value="ECO:0007669"/>
    <property type="project" value="UniProtKB-KW"/>
</dbReference>
<dbReference type="GO" id="GO:0004386">
    <property type="term" value="F:helicase activity"/>
    <property type="evidence" value="ECO:0007669"/>
    <property type="project" value="UniProtKB-KW"/>
</dbReference>
<dbReference type="PROSITE" id="PS50089">
    <property type="entry name" value="ZF_RING_2"/>
    <property type="match status" value="1"/>
</dbReference>
<keyword evidence="11" id="KW-0732">Signal</keyword>
<keyword evidence="7" id="KW-0067">ATP-binding</keyword>
<comment type="caution">
    <text evidence="14">The sequence shown here is derived from an EMBL/GenBank/DDBJ whole genome shotgun (WGS) entry which is preliminary data.</text>
</comment>
<dbReference type="Gene3D" id="3.30.40.10">
    <property type="entry name" value="Zinc/RING finger domain, C3HC4 (zinc finger)"/>
    <property type="match status" value="1"/>
</dbReference>
<feature type="compositionally biased region" description="Low complexity" evidence="10">
    <location>
        <begin position="239"/>
        <end position="263"/>
    </location>
</feature>
<dbReference type="SUPFAM" id="SSF46934">
    <property type="entry name" value="UBA-like"/>
    <property type="match status" value="2"/>
</dbReference>
<evidence type="ECO:0000256" key="7">
    <source>
        <dbReference type="ARBA" id="ARBA00022840"/>
    </source>
</evidence>
<gene>
    <name evidence="14" type="ORF">PGLA2088_LOCUS14783</name>
</gene>
<dbReference type="Proteomes" id="UP000626109">
    <property type="component" value="Unassembled WGS sequence"/>
</dbReference>
<sequence>MAPVVALAPVAAVVAVAPVAALAPVAAVVVPAPVAAHADEAPAEANSETLEQLVAMGFSRDASAEALSSHAGDAGVAVAYMLASGVGEPRVSDVQTRSLAAAPSQELGQLQAMGFTGDEARAALDSHGGHLERALEALLTSRDSFSASSSSSSSSRPAVPALAVSSGGKVSFEADSDGDFLPASPPRRESDRKRPADAGEGSESSLPKRKAFGPVDGAADVSAAEAQDSEAAGEEEPEAAAAPEVRAPEAPEQAGGANKPKTGGAKGKAKATAKTNSKANLTGAVAVVFQGLAARSQAVQIEECPEIDVGSSRRLQLAFAEMEPDNDLVLQGRIRMKELLDLEKKRWKGAAGGARFGRVFDCSFWLMKAFEHSNAELRADIASAQLEFPPLLAKFIGVARPDWGRPQTWKNIIRKLKQFYKFAEDSRSQQSAMLWLFSPYLHSPASFANGIWKEGTDTMELLMDIARKHPDLFEEVAMQDGISCPKSTACTLNFQGKSAAIISDHQIGPLNPTGRRRTQDIKEFIGSSLNLLQSLWPHMCMAWRRLKLVEELEAVVAKSRAASLPTLGESCCAAEIMLYLGVLPGRFLASFGGPQEWKEVADRHTAVGEQRPVLDPEMQLQALCALGLVEKRSCVSAEEKEGELGLAADLVLNKASKRVFWFCEGCDKWFDQRDAAYRKDNSERSSMTRHRCGLPDCRNPGEVPCVKPRMFEIVKGRNLGLSLETKAAANGSNLVHLSLHFPVEQILQHLEFAAGPSDRFRAELRVASVDEADAEVAEAEAEEGDDDEEEPGKSADGDEETQVPEEQEQGSQKRSQSGGPAAKRRRSSAEAEVAEKALAQKGGQPLMNTTGQKLVRLQRFNLLGCKDLPGAPAQPAGLQLPLHPIQQRTLFWMATREGARVDGFTAEQTEFAGFASVQKLGRRLGASDVSVQLRVERFYEKAKGGLLADAVGYGKTASVLGLVALTRSPEVPQLRDVGHQKGQQHHIASRATLVMVPPNLHDQWKGEVGKFLPEDFQLVSISTFKDVKRVTVGELRAADLVLVSTRLLVSKAYQEHVDALAGLPSAVTVEITGKSRWEQAYQKWLSKKRRFRATCQLGLHQDAPDPGPAPQQSDFKDVKEERPADVTSARLTERSEKLRRLVAELLGTCKDVDALEGPSLEMFHWQRLVVDELHEPLRAMRGLAEIGEQGWKPDKESRWLFHTLESLKASARWGLTATPNLSSAQQVSLLARFHRVFVPRDSDLEAQHYLDEYVRSNDVQLATLPITFHLLPVRHTARERALYLNLAKSENPDPSKLLQICNFFSPDGVDADMGAAVMTTRRENEAALDQHRKEMQKAAHERGRLEREAARGFPSALDEAERRKMADKLKRLVDGRRLAEEKERRIESRMKYFEEVLLELQKLEQEAVQCPVCMEDLAPERCMVTRCGHLFCKDCIESWVKERSSCPTCVQPIRSAQPAAEVLACEREGGANVGRVSKFGSKLQAVCEQLDRIWKDEPGAKTIIFVQFEVLLKKLEGALKDSGSMTLFSRGLPCLTLRGGIFERRRIIRQFQSGGDQNKVLLLSLEKSPSGMNLVCCHHLLLVHPMQAESREAAIGFERQAIGRVQRQGQQHPVQVYRFFVRETMEEKLVREHHQDIGEASSGSSASASAASAAPDGQTDG</sequence>
<dbReference type="InterPro" id="IPR009060">
    <property type="entry name" value="UBA-like_sf"/>
</dbReference>